<feature type="transmembrane region" description="Helical" evidence="4">
    <location>
        <begin position="849"/>
        <end position="876"/>
    </location>
</feature>
<feature type="repeat" description="WD" evidence="3">
    <location>
        <begin position="117"/>
        <end position="152"/>
    </location>
</feature>
<dbReference type="SMART" id="SM00320">
    <property type="entry name" value="WD40"/>
    <property type="match status" value="14"/>
</dbReference>
<keyword evidence="1 3" id="KW-0853">WD repeat</keyword>
<feature type="repeat" description="WD" evidence="3">
    <location>
        <begin position="75"/>
        <end position="116"/>
    </location>
</feature>
<feature type="repeat" description="WD" evidence="3">
    <location>
        <begin position="285"/>
        <end position="318"/>
    </location>
</feature>
<dbReference type="EMBL" id="MPUH01000761">
    <property type="protein sequence ID" value="OMJ74293.1"/>
    <property type="molecule type" value="Genomic_DNA"/>
</dbReference>
<feature type="repeat" description="WD" evidence="3">
    <location>
        <begin position="243"/>
        <end position="276"/>
    </location>
</feature>
<dbReference type="PROSITE" id="PS50082">
    <property type="entry name" value="WD_REPEATS_2"/>
    <property type="match status" value="11"/>
</dbReference>
<gene>
    <name evidence="5" type="ORF">SteCoe_26815</name>
</gene>
<keyword evidence="6" id="KW-1185">Reference proteome</keyword>
<dbReference type="InterPro" id="IPR015943">
    <property type="entry name" value="WD40/YVTN_repeat-like_dom_sf"/>
</dbReference>
<dbReference type="PROSITE" id="PS00678">
    <property type="entry name" value="WD_REPEATS_1"/>
    <property type="match status" value="5"/>
</dbReference>
<proteinExistence type="predicted"/>
<dbReference type="CDD" id="cd00200">
    <property type="entry name" value="WD40"/>
    <property type="match status" value="2"/>
</dbReference>
<dbReference type="InterPro" id="IPR020472">
    <property type="entry name" value="WD40_PAC1"/>
</dbReference>
<reference evidence="5 6" key="1">
    <citation type="submission" date="2016-11" db="EMBL/GenBank/DDBJ databases">
        <title>The macronuclear genome of Stentor coeruleus: a giant cell with tiny introns.</title>
        <authorList>
            <person name="Slabodnick M."/>
            <person name="Ruby J.G."/>
            <person name="Reiff S.B."/>
            <person name="Swart E.C."/>
            <person name="Gosai S."/>
            <person name="Prabakaran S."/>
            <person name="Witkowska E."/>
            <person name="Larue G.E."/>
            <person name="Fisher S."/>
            <person name="Freeman R.M."/>
            <person name="Gunawardena J."/>
            <person name="Chu W."/>
            <person name="Stover N.A."/>
            <person name="Gregory B.D."/>
            <person name="Nowacki M."/>
            <person name="Derisi J."/>
            <person name="Roy S.W."/>
            <person name="Marshall W.F."/>
            <person name="Sood P."/>
        </authorList>
    </citation>
    <scope>NUCLEOTIDE SEQUENCE [LARGE SCALE GENOMIC DNA]</scope>
    <source>
        <strain evidence="5">WM001</strain>
    </source>
</reference>
<dbReference type="AlphaFoldDB" id="A0A1R2BBW0"/>
<feature type="transmembrane region" description="Helical" evidence="4">
    <location>
        <begin position="926"/>
        <end position="943"/>
    </location>
</feature>
<dbReference type="Gene3D" id="2.130.10.10">
    <property type="entry name" value="YVTN repeat-like/Quinoprotein amine dehydrogenase"/>
    <property type="match status" value="4"/>
</dbReference>
<evidence type="ECO:0000256" key="1">
    <source>
        <dbReference type="ARBA" id="ARBA00022574"/>
    </source>
</evidence>
<name>A0A1R2BBW0_9CILI</name>
<evidence type="ECO:0000256" key="3">
    <source>
        <dbReference type="PROSITE-ProRule" id="PRU00221"/>
    </source>
</evidence>
<feature type="repeat" description="WD" evidence="3">
    <location>
        <begin position="579"/>
        <end position="612"/>
    </location>
</feature>
<feature type="repeat" description="WD" evidence="3">
    <location>
        <begin position="537"/>
        <end position="578"/>
    </location>
</feature>
<feature type="transmembrane region" description="Helical" evidence="4">
    <location>
        <begin position="808"/>
        <end position="828"/>
    </location>
</feature>
<dbReference type="OrthoDB" id="306859at2759"/>
<dbReference type="PANTHER" id="PTHR22847:SF637">
    <property type="entry name" value="WD REPEAT DOMAIN 5B"/>
    <property type="match status" value="1"/>
</dbReference>
<feature type="transmembrane region" description="Helical" evidence="4">
    <location>
        <begin position="949"/>
        <end position="966"/>
    </location>
</feature>
<protein>
    <submittedName>
        <fullName evidence="5">Uncharacterized protein</fullName>
    </submittedName>
</protein>
<comment type="caution">
    <text evidence="5">The sequence shown here is derived from an EMBL/GenBank/DDBJ whole genome shotgun (WGS) entry which is preliminary data.</text>
</comment>
<evidence type="ECO:0000313" key="6">
    <source>
        <dbReference type="Proteomes" id="UP000187209"/>
    </source>
</evidence>
<feature type="transmembrane region" description="Helical" evidence="4">
    <location>
        <begin position="888"/>
        <end position="914"/>
    </location>
</feature>
<dbReference type="SUPFAM" id="SSF50978">
    <property type="entry name" value="WD40 repeat-like"/>
    <property type="match status" value="2"/>
</dbReference>
<dbReference type="InterPro" id="IPR001680">
    <property type="entry name" value="WD40_rpt"/>
</dbReference>
<evidence type="ECO:0000313" key="5">
    <source>
        <dbReference type="EMBL" id="OMJ74293.1"/>
    </source>
</evidence>
<dbReference type="GO" id="GO:1990234">
    <property type="term" value="C:transferase complex"/>
    <property type="evidence" value="ECO:0007669"/>
    <property type="project" value="UniProtKB-ARBA"/>
</dbReference>
<dbReference type="InterPro" id="IPR019775">
    <property type="entry name" value="WD40_repeat_CS"/>
</dbReference>
<keyword evidence="4" id="KW-1133">Transmembrane helix</keyword>
<accession>A0A1R2BBW0</accession>
<evidence type="ECO:0000256" key="4">
    <source>
        <dbReference type="SAM" id="Phobius"/>
    </source>
</evidence>
<dbReference type="Proteomes" id="UP000187209">
    <property type="component" value="Unassembled WGS sequence"/>
</dbReference>
<dbReference type="PRINTS" id="PR00320">
    <property type="entry name" value="GPROTEINBRPT"/>
</dbReference>
<keyword evidence="4" id="KW-0472">Membrane</keyword>
<feature type="repeat" description="WD" evidence="3">
    <location>
        <begin position="369"/>
        <end position="410"/>
    </location>
</feature>
<organism evidence="5 6">
    <name type="scientific">Stentor coeruleus</name>
    <dbReference type="NCBI Taxonomy" id="5963"/>
    <lineage>
        <taxon>Eukaryota</taxon>
        <taxon>Sar</taxon>
        <taxon>Alveolata</taxon>
        <taxon>Ciliophora</taxon>
        <taxon>Postciliodesmatophora</taxon>
        <taxon>Heterotrichea</taxon>
        <taxon>Heterotrichida</taxon>
        <taxon>Stentoridae</taxon>
        <taxon>Stentor</taxon>
    </lineage>
</organism>
<sequence length="1159" mass="132897">MIMPEMHQLSTSSKMDLIMKQFRSFDPNENTPFLGHEGAVWACTMTEDNRYIFSGSEDKKVRIWDGATQECIGILEGHTGCINALELTKGEEFLLSGGWDNQVIAWNWKSQEKKADLIGHTGGVYCFAMTNDGKYLVSGSGDYTAKIWDLSNFTLFGILTCDKSSVFGLSLTSTYSEVVCGGWDSQIRIFNFTSQQKVNSFDTSSGVIQCLTVTKNNSFIIIGTRNNIVKVYSYKDKTEVGVFKSHQNWVRNVVGTPDSQYFITVSADKSIRIFNLISMTEELNLEGSEGYVFGLYLSKDGQYLLTGASDKILRRWKIGIIEKKKCLKGHTKCIMSIAVSKDNKYIVSGSEDKTVKVWSIEEGCELITLEGHKETVWAVCITNDIKYIASASGDNTIILWDFESKFNLSILSGHKNSIFCITASYDSKYLITGSQDKNIMMWDIEKRTSLATMEGHTDTIFSVKVTNDDNFIVSGGADYTIRIWDMATRKQIEKIETKAGMIECLSISKNDKYLVLGDRSNGVHIWDWNLKKAIKRFGHHTRWIKSVNFSQDGNIFASASNDMTVRLWNAYEERHEMVFKGHTGTIRSVCFTNDNKYVVSAGEDMNIILWNVGNLRFFELADINSSLDNFLYLTKIKNSIIPTASIAKNVFGSLKINLAHFYAYLNYDSLLKQTLNNGTEIRIDEDGHSPLYYALNRKSQNAVDCLLKFMIELRNTNFENFLNYCHAIRNEFLILLDNHSVHLPEFLDTIFYTVPNMPSFAIPKQKLPILHYSKIKSVNSINFIRELKDASESSQEIPIEFKTLPFPIFYISGSNGSIQMLNFIASCPNKKILQTKLIKIFVRSKWNELWWFVLLFTFLLWFNIAIMTVLIVIGYVKYYDEPFGSEDLWLIHIFIAANSVLGFYELLQILLGGFKYFYSFWNHIDIIRLVLCITWGALSIYFSQSDLYFHTWFMSVLNLFRGLTGFRAFDSTRFYTRLIIRATVGALPFIFIFFYSTFSFGVIYFTSLSGEAENISQLWQAPYQLNMGDLNSINQEKPMQYLYFMMASIINVIIMLNLLISILGNLFNTFQLDAEQIDCLEMTESVLEIETLMYWKKHHNHKSYLQLCKQLEVQSNGEFDEKIKLIIVGVEKLNAHSLSIDQRMSNFENLLKQSIANRK</sequence>
<keyword evidence="4" id="KW-0812">Transmembrane</keyword>
<feature type="transmembrane region" description="Helical" evidence="4">
    <location>
        <begin position="1041"/>
        <end position="1067"/>
    </location>
</feature>
<feature type="repeat" description="WD" evidence="3">
    <location>
        <begin position="327"/>
        <end position="368"/>
    </location>
</feature>
<feature type="transmembrane region" description="Helical" evidence="4">
    <location>
        <begin position="978"/>
        <end position="1005"/>
    </location>
</feature>
<dbReference type="PROSITE" id="PS50294">
    <property type="entry name" value="WD_REPEATS_REGION"/>
    <property type="match status" value="11"/>
</dbReference>
<keyword evidence="2" id="KW-0677">Repeat</keyword>
<feature type="repeat" description="WD" evidence="3">
    <location>
        <begin position="33"/>
        <end position="65"/>
    </location>
</feature>
<feature type="repeat" description="WD" evidence="3">
    <location>
        <begin position="411"/>
        <end position="452"/>
    </location>
</feature>
<feature type="repeat" description="WD" evidence="3">
    <location>
        <begin position="453"/>
        <end position="494"/>
    </location>
</feature>
<dbReference type="InterPro" id="IPR036322">
    <property type="entry name" value="WD40_repeat_dom_sf"/>
</dbReference>
<evidence type="ECO:0000256" key="2">
    <source>
        <dbReference type="ARBA" id="ARBA00022737"/>
    </source>
</evidence>
<dbReference type="Pfam" id="PF00400">
    <property type="entry name" value="WD40"/>
    <property type="match status" value="11"/>
</dbReference>
<dbReference type="PANTHER" id="PTHR22847">
    <property type="entry name" value="WD40 REPEAT PROTEIN"/>
    <property type="match status" value="1"/>
</dbReference>